<sequence length="228" mass="25219">MLRNVGRVSTVDAVIAELRTALTQGVWQVGDRIPAEVELARQLGVSRAPVREALRALVHVGVLEARQGDGTYVRTTADPMPMLDQMGRASARDAFEVQLAYDVQAARFAAERRTDQDLARLREMLQRRDEAVGAQEFADEDARFHLGVVEASHNPLLIECYRYFGHRLRDALYRLRMDRQVPESGPDPHHALVAAIAAGDPEGAALAARKAIEPSLNALNSLLPPRTR</sequence>
<dbReference type="SUPFAM" id="SSF48008">
    <property type="entry name" value="GntR ligand-binding domain-like"/>
    <property type="match status" value="1"/>
</dbReference>
<dbReference type="PANTHER" id="PTHR43537:SF47">
    <property type="entry name" value="REGULATORY PROTEIN GNTR HTH"/>
    <property type="match status" value="1"/>
</dbReference>
<protein>
    <submittedName>
        <fullName evidence="5">Transcriptional regulator</fullName>
    </submittedName>
</protein>
<feature type="domain" description="HTH gntR-type" evidence="4">
    <location>
        <begin position="8"/>
        <end position="76"/>
    </location>
</feature>
<dbReference type="Proteomes" id="UP000637578">
    <property type="component" value="Unassembled WGS sequence"/>
</dbReference>
<reference evidence="5" key="2">
    <citation type="submission" date="2020-09" db="EMBL/GenBank/DDBJ databases">
        <authorList>
            <person name="Sun Q."/>
            <person name="Zhou Y."/>
        </authorList>
    </citation>
    <scope>NUCLEOTIDE SEQUENCE</scope>
    <source>
        <strain evidence="5">CGMCC 4.5737</strain>
    </source>
</reference>
<dbReference type="Gene3D" id="1.10.10.10">
    <property type="entry name" value="Winged helix-like DNA-binding domain superfamily/Winged helix DNA-binding domain"/>
    <property type="match status" value="1"/>
</dbReference>
<dbReference type="InterPro" id="IPR011711">
    <property type="entry name" value="GntR_C"/>
</dbReference>
<evidence type="ECO:0000256" key="2">
    <source>
        <dbReference type="ARBA" id="ARBA00023125"/>
    </source>
</evidence>
<dbReference type="Gene3D" id="1.20.120.530">
    <property type="entry name" value="GntR ligand-binding domain-like"/>
    <property type="match status" value="1"/>
</dbReference>
<keyword evidence="6" id="KW-1185">Reference proteome</keyword>
<dbReference type="GO" id="GO:0003700">
    <property type="term" value="F:DNA-binding transcription factor activity"/>
    <property type="evidence" value="ECO:0007669"/>
    <property type="project" value="InterPro"/>
</dbReference>
<dbReference type="SUPFAM" id="SSF46785">
    <property type="entry name" value="Winged helix' DNA-binding domain"/>
    <property type="match status" value="1"/>
</dbReference>
<dbReference type="GO" id="GO:0003677">
    <property type="term" value="F:DNA binding"/>
    <property type="evidence" value="ECO:0007669"/>
    <property type="project" value="UniProtKB-KW"/>
</dbReference>
<organism evidence="5 6">
    <name type="scientific">Longimycelium tulufanense</name>
    <dbReference type="NCBI Taxonomy" id="907463"/>
    <lineage>
        <taxon>Bacteria</taxon>
        <taxon>Bacillati</taxon>
        <taxon>Actinomycetota</taxon>
        <taxon>Actinomycetes</taxon>
        <taxon>Pseudonocardiales</taxon>
        <taxon>Pseudonocardiaceae</taxon>
        <taxon>Longimycelium</taxon>
    </lineage>
</organism>
<dbReference type="PANTHER" id="PTHR43537">
    <property type="entry name" value="TRANSCRIPTIONAL REGULATOR, GNTR FAMILY"/>
    <property type="match status" value="1"/>
</dbReference>
<evidence type="ECO:0000313" key="5">
    <source>
        <dbReference type="EMBL" id="GGM77760.1"/>
    </source>
</evidence>
<keyword evidence="2" id="KW-0238">DNA-binding</keyword>
<comment type="caution">
    <text evidence="5">The sequence shown here is derived from an EMBL/GenBank/DDBJ whole genome shotgun (WGS) entry which is preliminary data.</text>
</comment>
<gene>
    <name evidence="5" type="ORF">GCM10012275_55550</name>
</gene>
<keyword evidence="3" id="KW-0804">Transcription</keyword>
<keyword evidence="1" id="KW-0805">Transcription regulation</keyword>
<dbReference type="SMART" id="SM00345">
    <property type="entry name" value="HTH_GNTR"/>
    <property type="match status" value="1"/>
</dbReference>
<dbReference type="InterPro" id="IPR036388">
    <property type="entry name" value="WH-like_DNA-bd_sf"/>
</dbReference>
<accession>A0A8J3CDF0</accession>
<dbReference type="SMART" id="SM00895">
    <property type="entry name" value="FCD"/>
    <property type="match status" value="1"/>
</dbReference>
<name>A0A8J3CDF0_9PSEU</name>
<dbReference type="InterPro" id="IPR000524">
    <property type="entry name" value="Tscrpt_reg_HTH_GntR"/>
</dbReference>
<evidence type="ECO:0000313" key="6">
    <source>
        <dbReference type="Proteomes" id="UP000637578"/>
    </source>
</evidence>
<dbReference type="PRINTS" id="PR00035">
    <property type="entry name" value="HTHGNTR"/>
</dbReference>
<dbReference type="Pfam" id="PF00392">
    <property type="entry name" value="GntR"/>
    <property type="match status" value="1"/>
</dbReference>
<dbReference type="InterPro" id="IPR008920">
    <property type="entry name" value="TF_FadR/GntR_C"/>
</dbReference>
<dbReference type="AlphaFoldDB" id="A0A8J3CDF0"/>
<dbReference type="Pfam" id="PF07729">
    <property type="entry name" value="FCD"/>
    <property type="match status" value="1"/>
</dbReference>
<evidence type="ECO:0000256" key="3">
    <source>
        <dbReference type="ARBA" id="ARBA00023163"/>
    </source>
</evidence>
<dbReference type="InterPro" id="IPR036390">
    <property type="entry name" value="WH_DNA-bd_sf"/>
</dbReference>
<dbReference type="EMBL" id="BMMK01000039">
    <property type="protein sequence ID" value="GGM77760.1"/>
    <property type="molecule type" value="Genomic_DNA"/>
</dbReference>
<evidence type="ECO:0000256" key="1">
    <source>
        <dbReference type="ARBA" id="ARBA00023015"/>
    </source>
</evidence>
<dbReference type="CDD" id="cd07377">
    <property type="entry name" value="WHTH_GntR"/>
    <property type="match status" value="1"/>
</dbReference>
<dbReference type="PROSITE" id="PS50949">
    <property type="entry name" value="HTH_GNTR"/>
    <property type="match status" value="1"/>
</dbReference>
<proteinExistence type="predicted"/>
<evidence type="ECO:0000259" key="4">
    <source>
        <dbReference type="PROSITE" id="PS50949"/>
    </source>
</evidence>
<reference evidence="5" key="1">
    <citation type="journal article" date="2014" name="Int. J. Syst. Evol. Microbiol.">
        <title>Complete genome sequence of Corynebacterium casei LMG S-19264T (=DSM 44701T), isolated from a smear-ripened cheese.</title>
        <authorList>
            <consortium name="US DOE Joint Genome Institute (JGI-PGF)"/>
            <person name="Walter F."/>
            <person name="Albersmeier A."/>
            <person name="Kalinowski J."/>
            <person name="Ruckert C."/>
        </authorList>
    </citation>
    <scope>NUCLEOTIDE SEQUENCE</scope>
    <source>
        <strain evidence="5">CGMCC 4.5737</strain>
    </source>
</reference>